<protein>
    <submittedName>
        <fullName evidence="2">DUF2130 domain-containing protein</fullName>
    </submittedName>
</protein>
<feature type="coiled-coil region" evidence="1">
    <location>
        <begin position="33"/>
        <end position="67"/>
    </location>
</feature>
<reference evidence="2 3" key="1">
    <citation type="submission" date="2023-06" db="EMBL/GenBank/DDBJ databases">
        <title>Roseiconus lacunae JC819 isolated from Gulf of Mannar region, Tamil Nadu.</title>
        <authorList>
            <person name="Pk S."/>
            <person name="Ch S."/>
            <person name="Ch V.R."/>
        </authorList>
    </citation>
    <scope>NUCLEOTIDE SEQUENCE [LARGE SCALE GENOMIC DNA]</scope>
    <source>
        <strain evidence="2 3">JC819</strain>
    </source>
</reference>
<proteinExistence type="predicted"/>
<organism evidence="2 3">
    <name type="scientific">Roseiconus lacunae</name>
    <dbReference type="NCBI Taxonomy" id="2605694"/>
    <lineage>
        <taxon>Bacteria</taxon>
        <taxon>Pseudomonadati</taxon>
        <taxon>Planctomycetota</taxon>
        <taxon>Planctomycetia</taxon>
        <taxon>Pirellulales</taxon>
        <taxon>Pirellulaceae</taxon>
        <taxon>Roseiconus</taxon>
    </lineage>
</organism>
<evidence type="ECO:0000256" key="1">
    <source>
        <dbReference type="SAM" id="Coils"/>
    </source>
</evidence>
<dbReference type="InterPro" id="IPR019219">
    <property type="entry name" value="DUF2130"/>
</dbReference>
<comment type="caution">
    <text evidence="2">The sequence shown here is derived from an EMBL/GenBank/DDBJ whole genome shotgun (WGS) entry which is preliminary data.</text>
</comment>
<dbReference type="Proteomes" id="UP001239462">
    <property type="component" value="Unassembled WGS sequence"/>
</dbReference>
<dbReference type="Pfam" id="PF09903">
    <property type="entry name" value="DUF2130"/>
    <property type="match status" value="1"/>
</dbReference>
<dbReference type="RefSeq" id="WP_289165846.1">
    <property type="nucleotide sequence ID" value="NZ_JASZZN010000019.1"/>
</dbReference>
<sequence length="424" mass="47677">MANSITCPSCKTEIEINEVMRSQLTAQIRGEMEADVAARCEELDVAKQELERQRDAVEASRLAVEDQVRKGVESQSKTLRKEAELKAREVVEVELKDRDERVDELQLMLKEAQSNELELRKRERDLQSQKEQLQLEVARRLDSEREKIRAEAKDQYEEQHQLKDAEKEKQIGDLRKQIDQLKRKAEQGSQQMQGEVQELALEDLLATSFPADTIEPIAKGVRGGDALHRIFDPTGLNCGGILWESKRTKNWSNTWLAKARDDQRSARAGCVVIVSEALPEGVRTFALIDGVWVCSWACVTGLAAALRIGMIEVGKSKLAVQGQHEKMELVYNYLAGREFRQRVEGVVEAFITMQSDLNSEKRSMQRIWSKREKQLQRALNNTAGLYGDLQGIIGASMPAIEGLTFPAVPGLAEERAAKAIAAIP</sequence>
<accession>A0ABT7PNX7</accession>
<evidence type="ECO:0000313" key="3">
    <source>
        <dbReference type="Proteomes" id="UP001239462"/>
    </source>
</evidence>
<name>A0ABT7PNX7_9BACT</name>
<evidence type="ECO:0000313" key="2">
    <source>
        <dbReference type="EMBL" id="MDM4018170.1"/>
    </source>
</evidence>
<keyword evidence="1" id="KW-0175">Coiled coil</keyword>
<dbReference type="EMBL" id="JASZZN010000019">
    <property type="protein sequence ID" value="MDM4018170.1"/>
    <property type="molecule type" value="Genomic_DNA"/>
</dbReference>
<keyword evidence="3" id="KW-1185">Reference proteome</keyword>
<feature type="coiled-coil region" evidence="1">
    <location>
        <begin position="95"/>
        <end position="202"/>
    </location>
</feature>
<gene>
    <name evidence="2" type="ORF">QTN89_22160</name>
</gene>